<organism evidence="2 3">
    <name type="scientific">Caerostris extrusa</name>
    <name type="common">Bark spider</name>
    <name type="synonym">Caerostris bankana</name>
    <dbReference type="NCBI Taxonomy" id="172846"/>
    <lineage>
        <taxon>Eukaryota</taxon>
        <taxon>Metazoa</taxon>
        <taxon>Ecdysozoa</taxon>
        <taxon>Arthropoda</taxon>
        <taxon>Chelicerata</taxon>
        <taxon>Arachnida</taxon>
        <taxon>Araneae</taxon>
        <taxon>Araneomorphae</taxon>
        <taxon>Entelegynae</taxon>
        <taxon>Araneoidea</taxon>
        <taxon>Araneidae</taxon>
        <taxon>Caerostris</taxon>
    </lineage>
</organism>
<evidence type="ECO:0000313" key="3">
    <source>
        <dbReference type="Proteomes" id="UP001054945"/>
    </source>
</evidence>
<accession>A0AAV4XXK7</accession>
<gene>
    <name evidence="2" type="ORF">CEXT_737831</name>
</gene>
<dbReference type="Proteomes" id="UP001054945">
    <property type="component" value="Unassembled WGS sequence"/>
</dbReference>
<feature type="region of interest" description="Disordered" evidence="1">
    <location>
        <begin position="17"/>
        <end position="88"/>
    </location>
</feature>
<reference evidence="2 3" key="1">
    <citation type="submission" date="2021-06" db="EMBL/GenBank/DDBJ databases">
        <title>Caerostris extrusa draft genome.</title>
        <authorList>
            <person name="Kono N."/>
            <person name="Arakawa K."/>
        </authorList>
    </citation>
    <scope>NUCLEOTIDE SEQUENCE [LARGE SCALE GENOMIC DNA]</scope>
</reference>
<protein>
    <submittedName>
        <fullName evidence="2">Uncharacterized protein</fullName>
    </submittedName>
</protein>
<keyword evidence="3" id="KW-1185">Reference proteome</keyword>
<dbReference type="AlphaFoldDB" id="A0AAV4XXK7"/>
<feature type="compositionally biased region" description="Basic and acidic residues" evidence="1">
    <location>
        <begin position="44"/>
        <end position="75"/>
    </location>
</feature>
<evidence type="ECO:0000313" key="2">
    <source>
        <dbReference type="EMBL" id="GIY99895.1"/>
    </source>
</evidence>
<proteinExistence type="predicted"/>
<dbReference type="EMBL" id="BPLR01018472">
    <property type="protein sequence ID" value="GIY99895.1"/>
    <property type="molecule type" value="Genomic_DNA"/>
</dbReference>
<comment type="caution">
    <text evidence="2">The sequence shown here is derived from an EMBL/GenBank/DDBJ whole genome shotgun (WGS) entry which is preliminary data.</text>
</comment>
<sequence>MNDMKKMEDKICVLHSKNHKELQKSKRRSTIGELGIFNDDVHDDDDHGDHDGDDHDDRDGGGHDDHDDGGHGVHDDGDDALLPCLHPV</sequence>
<name>A0AAV4XXK7_CAEEX</name>
<evidence type="ECO:0000256" key="1">
    <source>
        <dbReference type="SAM" id="MobiDB-lite"/>
    </source>
</evidence>